<dbReference type="GO" id="GO:0005524">
    <property type="term" value="F:ATP binding"/>
    <property type="evidence" value="ECO:0007669"/>
    <property type="project" value="UniProtKB-KW"/>
</dbReference>
<evidence type="ECO:0000256" key="7">
    <source>
        <dbReference type="SAM" id="Coils"/>
    </source>
</evidence>
<dbReference type="Proteomes" id="UP001465755">
    <property type="component" value="Unassembled WGS sequence"/>
</dbReference>
<dbReference type="Pfam" id="PF00004">
    <property type="entry name" value="AAA"/>
    <property type="match status" value="1"/>
</dbReference>
<dbReference type="GO" id="GO:0005737">
    <property type="term" value="C:cytoplasm"/>
    <property type="evidence" value="ECO:0007669"/>
    <property type="project" value="TreeGrafter"/>
</dbReference>
<dbReference type="PRINTS" id="PR00300">
    <property type="entry name" value="CLPPROTEASEA"/>
</dbReference>
<dbReference type="PROSITE" id="PS00870">
    <property type="entry name" value="CLPAB_1"/>
    <property type="match status" value="1"/>
</dbReference>
<dbReference type="Pfam" id="PF17871">
    <property type="entry name" value="AAA_lid_9"/>
    <property type="match status" value="1"/>
</dbReference>
<evidence type="ECO:0000259" key="8">
    <source>
        <dbReference type="PROSITE" id="PS51903"/>
    </source>
</evidence>
<dbReference type="PANTHER" id="PTHR11638">
    <property type="entry name" value="ATP-DEPENDENT CLP PROTEASE"/>
    <property type="match status" value="1"/>
</dbReference>
<dbReference type="InterPro" id="IPR003593">
    <property type="entry name" value="AAA+_ATPase"/>
</dbReference>
<dbReference type="InterPro" id="IPR018368">
    <property type="entry name" value="ClpA/B_CS1"/>
</dbReference>
<dbReference type="Pfam" id="PF10431">
    <property type="entry name" value="ClpB_D2-small"/>
    <property type="match status" value="1"/>
</dbReference>
<organism evidence="9 10">
    <name type="scientific">Symbiochloris irregularis</name>
    <dbReference type="NCBI Taxonomy" id="706552"/>
    <lineage>
        <taxon>Eukaryota</taxon>
        <taxon>Viridiplantae</taxon>
        <taxon>Chlorophyta</taxon>
        <taxon>core chlorophytes</taxon>
        <taxon>Trebouxiophyceae</taxon>
        <taxon>Trebouxiales</taxon>
        <taxon>Trebouxiaceae</taxon>
        <taxon>Symbiochloris</taxon>
    </lineage>
</organism>
<dbReference type="InterPro" id="IPR001270">
    <property type="entry name" value="ClpA/B"/>
</dbReference>
<dbReference type="GO" id="GO:0016887">
    <property type="term" value="F:ATP hydrolysis activity"/>
    <property type="evidence" value="ECO:0007669"/>
    <property type="project" value="InterPro"/>
</dbReference>
<keyword evidence="4" id="KW-0067">ATP-binding</keyword>
<feature type="domain" description="Clp R" evidence="8">
    <location>
        <begin position="3"/>
        <end position="147"/>
    </location>
</feature>
<feature type="coiled-coil region" evidence="7">
    <location>
        <begin position="461"/>
        <end position="491"/>
    </location>
</feature>
<keyword evidence="2 6" id="KW-0677">Repeat</keyword>
<dbReference type="Gene3D" id="1.10.1780.10">
    <property type="entry name" value="Clp, N-terminal domain"/>
    <property type="match status" value="1"/>
</dbReference>
<evidence type="ECO:0000256" key="3">
    <source>
        <dbReference type="ARBA" id="ARBA00022741"/>
    </source>
</evidence>
<dbReference type="PROSITE" id="PS51903">
    <property type="entry name" value="CLP_R"/>
    <property type="match status" value="1"/>
</dbReference>
<dbReference type="InterPro" id="IPR003959">
    <property type="entry name" value="ATPase_AAA_core"/>
</dbReference>
<dbReference type="SUPFAM" id="SSF81923">
    <property type="entry name" value="Double Clp-N motif"/>
    <property type="match status" value="1"/>
</dbReference>
<evidence type="ECO:0000256" key="6">
    <source>
        <dbReference type="PROSITE-ProRule" id="PRU01251"/>
    </source>
</evidence>
<dbReference type="Gene3D" id="3.40.50.300">
    <property type="entry name" value="P-loop containing nucleotide triphosphate hydrolases"/>
    <property type="match status" value="3"/>
</dbReference>
<dbReference type="FunFam" id="3.40.50.300:FF:000120">
    <property type="entry name" value="ATP-dependent chaperone ClpB"/>
    <property type="match status" value="1"/>
</dbReference>
<dbReference type="FunFam" id="3.40.50.300:FF:000025">
    <property type="entry name" value="ATP-dependent Clp protease subunit"/>
    <property type="match status" value="1"/>
</dbReference>
<evidence type="ECO:0000256" key="4">
    <source>
        <dbReference type="ARBA" id="ARBA00022840"/>
    </source>
</evidence>
<comment type="caution">
    <text evidence="9">The sequence shown here is derived from an EMBL/GenBank/DDBJ whole genome shotgun (WGS) entry which is preliminary data.</text>
</comment>
<dbReference type="InterPro" id="IPR004176">
    <property type="entry name" value="Clp_R_N"/>
</dbReference>
<dbReference type="InterPro" id="IPR041546">
    <property type="entry name" value="ClpA/ClpB_AAA_lid"/>
</dbReference>
<evidence type="ECO:0000313" key="9">
    <source>
        <dbReference type="EMBL" id="KAK9793452.1"/>
    </source>
</evidence>
<dbReference type="CDD" id="cd00009">
    <property type="entry name" value="AAA"/>
    <property type="match status" value="1"/>
</dbReference>
<keyword evidence="7" id="KW-0175">Coiled coil</keyword>
<name>A0AAW1NUV3_9CHLO</name>
<protein>
    <recommendedName>
        <fullName evidence="8">Clp R domain-containing protein</fullName>
    </recommendedName>
</protein>
<dbReference type="InterPro" id="IPR027417">
    <property type="entry name" value="P-loop_NTPase"/>
</dbReference>
<evidence type="ECO:0000313" key="10">
    <source>
        <dbReference type="Proteomes" id="UP001465755"/>
    </source>
</evidence>
<sequence>MDPNRWTQKTVAAINAAQQLAQEHSHQQIQPTHLAVVLFEDEEGIAKRAILRLGNEETLRSVLRVLKKQLVRLPSIDPAPDQADLSASLRKVLQHASKLQKDSADSFVGVDTLLRALLENKDIATALSEAGTSRKQVESALEEVRGKDTVIDSQTGDEQFEALQKFGHDLTAQVAHLDPVIGRDEEIRRVIRVLCRRTKNNPVLIGEPGVGKTAIIEGLAQRIVKGDIPDSLRGSCVVALDMGALVAGTKFRGEFEDRIKAVLKEIKQATNVILFIDEIHLVMGAGKTDGAMDAANLLKPMLARGELRCIGATTLAEYRQHMERDAAFERRFQQILVGEPSVADTITILRGLSEKYSSFHGVRVSDRALVVAAELSSRYIQNRFLPDKAIDLVDEACSNMRVQLESMPEEMDLMQRQQYRLRVEEAALSKEKDKASKGRLEEVRQELGTLADRLQPLQMRYSQEKQRLDALRDLQKKKENMLIKLEQAELRNDLAMAADIKYGGLHDVEEAIKTKRAQAPEQAMLSEEVGPDDIATVVARWTGIPVSRLQQAERARLLRLKADLHQRVIGQDAAVASVADAVLRSRAGLASTERGSSFLFLGPTGVGKTELAKALAALLFDSEKMMVRIDMREYMEKHSVSRLIGAPPGYIGHDQGGQLTEAVRRRPYSVILLDEIEKAHRDVTNVLLSALDDGRLTDSSGRTVSFANTVIIMTSNLGLDDIVVFEPLQPQQLRSVARLQAAQIGERLAGRSIQLDVTDAALDLAVHQAYDPAYGARPLRRWLEHNIMTDLSRMLIAGELPDESTVVVGVDGQRLNFSQENVPRLR</sequence>
<dbReference type="EMBL" id="JALJOQ010000151">
    <property type="protein sequence ID" value="KAK9793452.1"/>
    <property type="molecule type" value="Genomic_DNA"/>
</dbReference>
<dbReference type="InterPro" id="IPR019489">
    <property type="entry name" value="Clp_ATPase_C"/>
</dbReference>
<dbReference type="FunFam" id="3.40.50.300:FF:000010">
    <property type="entry name" value="Chaperone clpB 1, putative"/>
    <property type="match status" value="1"/>
</dbReference>
<evidence type="ECO:0000256" key="5">
    <source>
        <dbReference type="ARBA" id="ARBA00023186"/>
    </source>
</evidence>
<gene>
    <name evidence="9" type="ORF">WJX73_009135</name>
</gene>
<dbReference type="Pfam" id="PF07724">
    <property type="entry name" value="AAA_2"/>
    <property type="match status" value="1"/>
</dbReference>
<dbReference type="CDD" id="cd19499">
    <property type="entry name" value="RecA-like_ClpB_Hsp104-like"/>
    <property type="match status" value="1"/>
</dbReference>
<dbReference type="GO" id="GO:0034605">
    <property type="term" value="P:cellular response to heat"/>
    <property type="evidence" value="ECO:0007669"/>
    <property type="project" value="TreeGrafter"/>
</dbReference>
<keyword evidence="5" id="KW-0143">Chaperone</keyword>
<reference evidence="9 10" key="1">
    <citation type="journal article" date="2024" name="Nat. Commun.">
        <title>Phylogenomics reveals the evolutionary origins of lichenization in chlorophyte algae.</title>
        <authorList>
            <person name="Puginier C."/>
            <person name="Libourel C."/>
            <person name="Otte J."/>
            <person name="Skaloud P."/>
            <person name="Haon M."/>
            <person name="Grisel S."/>
            <person name="Petersen M."/>
            <person name="Berrin J.G."/>
            <person name="Delaux P.M."/>
            <person name="Dal Grande F."/>
            <person name="Keller J."/>
        </authorList>
    </citation>
    <scope>NUCLEOTIDE SEQUENCE [LARGE SCALE GENOMIC DNA]</scope>
    <source>
        <strain evidence="9 10">SAG 2036</strain>
    </source>
</reference>
<dbReference type="SMART" id="SM00382">
    <property type="entry name" value="AAA"/>
    <property type="match status" value="2"/>
</dbReference>
<dbReference type="InterPro" id="IPR036628">
    <property type="entry name" value="Clp_N_dom_sf"/>
</dbReference>
<comment type="similarity">
    <text evidence="1">Belongs to the ClpA/ClpB family.</text>
</comment>
<dbReference type="SUPFAM" id="SSF52540">
    <property type="entry name" value="P-loop containing nucleoside triphosphate hydrolases"/>
    <property type="match status" value="2"/>
</dbReference>
<accession>A0AAW1NUV3</accession>
<dbReference type="SMART" id="SM01086">
    <property type="entry name" value="ClpB_D2-small"/>
    <property type="match status" value="1"/>
</dbReference>
<dbReference type="AlphaFoldDB" id="A0AAW1NUV3"/>
<keyword evidence="10" id="KW-1185">Reference proteome</keyword>
<proteinExistence type="inferred from homology"/>
<keyword evidence="3" id="KW-0547">Nucleotide-binding</keyword>
<evidence type="ECO:0000256" key="1">
    <source>
        <dbReference type="ARBA" id="ARBA00008675"/>
    </source>
</evidence>
<dbReference type="Pfam" id="PF02861">
    <property type="entry name" value="Clp_N"/>
    <property type="match status" value="1"/>
</dbReference>
<evidence type="ECO:0000256" key="2">
    <source>
        <dbReference type="ARBA" id="ARBA00022737"/>
    </source>
</evidence>
<dbReference type="PANTHER" id="PTHR11638:SF18">
    <property type="entry name" value="HEAT SHOCK PROTEIN 104"/>
    <property type="match status" value="1"/>
</dbReference>
<dbReference type="InterPro" id="IPR050130">
    <property type="entry name" value="ClpA_ClpB"/>
</dbReference>